<dbReference type="InterPro" id="IPR043128">
    <property type="entry name" value="Rev_trsase/Diguanyl_cyclase"/>
</dbReference>
<dbReference type="EC" id="2.7.7.49" evidence="1"/>
<dbReference type="SUPFAM" id="SSF50630">
    <property type="entry name" value="Acid proteases"/>
    <property type="match status" value="1"/>
</dbReference>
<evidence type="ECO:0000256" key="8">
    <source>
        <dbReference type="PROSITE-ProRule" id="PRU00047"/>
    </source>
</evidence>
<evidence type="ECO:0000256" key="3">
    <source>
        <dbReference type="ARBA" id="ARBA00022695"/>
    </source>
</evidence>
<dbReference type="InterPro" id="IPR012337">
    <property type="entry name" value="RNaseH-like_sf"/>
</dbReference>
<feature type="compositionally biased region" description="Basic and acidic residues" evidence="9">
    <location>
        <begin position="70"/>
        <end position="86"/>
    </location>
</feature>
<dbReference type="InterPro" id="IPR043502">
    <property type="entry name" value="DNA/RNA_pol_sf"/>
</dbReference>
<dbReference type="InterPro" id="IPR036397">
    <property type="entry name" value="RNaseH_sf"/>
</dbReference>
<reference evidence="13" key="2">
    <citation type="submission" date="2025-05" db="UniProtKB">
        <authorList>
            <consortium name="EnsemblMetazoa"/>
        </authorList>
    </citation>
    <scope>IDENTIFICATION</scope>
    <source>
        <strain evidence="13">Foshan</strain>
    </source>
</reference>
<feature type="compositionally biased region" description="Polar residues" evidence="9">
    <location>
        <begin position="1109"/>
        <end position="1122"/>
    </location>
</feature>
<keyword evidence="5" id="KW-0255">Endonuclease</keyword>
<feature type="domain" description="Reverse transcriptase" evidence="11">
    <location>
        <begin position="299"/>
        <end position="476"/>
    </location>
</feature>
<dbReference type="Pfam" id="PF17921">
    <property type="entry name" value="Integrase_H2C2"/>
    <property type="match status" value="1"/>
</dbReference>
<feature type="region of interest" description="Disordered" evidence="9">
    <location>
        <begin position="1102"/>
        <end position="1154"/>
    </location>
</feature>
<evidence type="ECO:0000256" key="9">
    <source>
        <dbReference type="SAM" id="MobiDB-lite"/>
    </source>
</evidence>
<dbReference type="Gene3D" id="4.10.60.10">
    <property type="entry name" value="Zinc finger, CCHC-type"/>
    <property type="match status" value="1"/>
</dbReference>
<evidence type="ECO:0000313" key="14">
    <source>
        <dbReference type="Proteomes" id="UP000069940"/>
    </source>
</evidence>
<reference evidence="14" key="1">
    <citation type="journal article" date="2015" name="Proc. Natl. Acad. Sci. U.S.A.">
        <title>Genome sequence of the Asian Tiger mosquito, Aedes albopictus, reveals insights into its biology, genetics, and evolution.</title>
        <authorList>
            <person name="Chen X.G."/>
            <person name="Jiang X."/>
            <person name="Gu J."/>
            <person name="Xu M."/>
            <person name="Wu Y."/>
            <person name="Deng Y."/>
            <person name="Zhang C."/>
            <person name="Bonizzoni M."/>
            <person name="Dermauw W."/>
            <person name="Vontas J."/>
            <person name="Armbruster P."/>
            <person name="Huang X."/>
            <person name="Yang Y."/>
            <person name="Zhang H."/>
            <person name="He W."/>
            <person name="Peng H."/>
            <person name="Liu Y."/>
            <person name="Wu K."/>
            <person name="Chen J."/>
            <person name="Lirakis M."/>
            <person name="Topalis P."/>
            <person name="Van Leeuwen T."/>
            <person name="Hall A.B."/>
            <person name="Jiang X."/>
            <person name="Thorpe C."/>
            <person name="Mueller R.L."/>
            <person name="Sun C."/>
            <person name="Waterhouse R.M."/>
            <person name="Yan G."/>
            <person name="Tu Z.J."/>
            <person name="Fang X."/>
            <person name="James A.A."/>
        </authorList>
    </citation>
    <scope>NUCLEOTIDE SEQUENCE [LARGE SCALE GENOMIC DNA]</scope>
    <source>
        <strain evidence="14">Foshan</strain>
    </source>
</reference>
<keyword evidence="8" id="KW-0862">Zinc</keyword>
<dbReference type="Proteomes" id="UP000069940">
    <property type="component" value="Unassembled WGS sequence"/>
</dbReference>
<evidence type="ECO:0000256" key="6">
    <source>
        <dbReference type="ARBA" id="ARBA00022801"/>
    </source>
</evidence>
<keyword evidence="8" id="KW-0479">Metal-binding</keyword>
<dbReference type="CDD" id="cd00303">
    <property type="entry name" value="retropepsin_like"/>
    <property type="match status" value="1"/>
</dbReference>
<feature type="region of interest" description="Disordered" evidence="9">
    <location>
        <begin position="70"/>
        <end position="96"/>
    </location>
</feature>
<evidence type="ECO:0000259" key="12">
    <source>
        <dbReference type="PROSITE" id="PS50994"/>
    </source>
</evidence>
<feature type="compositionally biased region" description="Basic and acidic residues" evidence="9">
    <location>
        <begin position="1019"/>
        <end position="1044"/>
    </location>
</feature>
<feature type="compositionally biased region" description="Low complexity" evidence="9">
    <location>
        <begin position="1134"/>
        <end position="1143"/>
    </location>
</feature>
<evidence type="ECO:0000256" key="2">
    <source>
        <dbReference type="ARBA" id="ARBA00022679"/>
    </source>
</evidence>
<dbReference type="CDD" id="cd01647">
    <property type="entry name" value="RT_LTR"/>
    <property type="match status" value="1"/>
</dbReference>
<dbReference type="InterPro" id="IPR041588">
    <property type="entry name" value="Integrase_H2C2"/>
</dbReference>
<name>A0ABM2A7A9_AEDAL</name>
<proteinExistence type="predicted"/>
<dbReference type="InterPro" id="IPR000477">
    <property type="entry name" value="RT_dom"/>
</dbReference>
<dbReference type="Pfam" id="PF00078">
    <property type="entry name" value="RVT_1"/>
    <property type="match status" value="1"/>
</dbReference>
<dbReference type="InterPro" id="IPR001878">
    <property type="entry name" value="Znf_CCHC"/>
</dbReference>
<accession>A0ABM2A7A9</accession>
<dbReference type="SUPFAM" id="SSF56672">
    <property type="entry name" value="DNA/RNA polymerases"/>
    <property type="match status" value="1"/>
</dbReference>
<keyword evidence="4" id="KW-0540">Nuclease</keyword>
<evidence type="ECO:0000256" key="1">
    <source>
        <dbReference type="ARBA" id="ARBA00012493"/>
    </source>
</evidence>
<dbReference type="PANTHER" id="PTHR37984:SF11">
    <property type="entry name" value="INTEGRASE CATALYTIC DOMAIN-CONTAINING PROTEIN"/>
    <property type="match status" value="1"/>
</dbReference>
<evidence type="ECO:0000256" key="4">
    <source>
        <dbReference type="ARBA" id="ARBA00022722"/>
    </source>
</evidence>
<keyword evidence="3" id="KW-0548">Nucleotidyltransferase</keyword>
<evidence type="ECO:0000256" key="5">
    <source>
        <dbReference type="ARBA" id="ARBA00022759"/>
    </source>
</evidence>
<keyword evidence="7" id="KW-0695">RNA-directed DNA polymerase</keyword>
<keyword evidence="2" id="KW-0808">Transferase</keyword>
<dbReference type="Pfam" id="PF17917">
    <property type="entry name" value="RT_RNaseH"/>
    <property type="match status" value="1"/>
</dbReference>
<feature type="region of interest" description="Disordered" evidence="9">
    <location>
        <begin position="1009"/>
        <end position="1045"/>
    </location>
</feature>
<dbReference type="Gene3D" id="3.30.420.10">
    <property type="entry name" value="Ribonuclease H-like superfamily/Ribonuclease H"/>
    <property type="match status" value="1"/>
</dbReference>
<keyword evidence="8" id="KW-0863">Zinc-finger</keyword>
<dbReference type="SUPFAM" id="SSF53098">
    <property type="entry name" value="Ribonuclease H-like"/>
    <property type="match status" value="1"/>
</dbReference>
<dbReference type="InterPro" id="IPR050951">
    <property type="entry name" value="Retrovirus_Pol_polyprotein"/>
</dbReference>
<dbReference type="InterPro" id="IPR001584">
    <property type="entry name" value="Integrase_cat-core"/>
</dbReference>
<keyword evidence="6" id="KW-0378">Hydrolase</keyword>
<organism evidence="13 14">
    <name type="scientific">Aedes albopictus</name>
    <name type="common">Asian tiger mosquito</name>
    <name type="synonym">Stegomyia albopicta</name>
    <dbReference type="NCBI Taxonomy" id="7160"/>
    <lineage>
        <taxon>Eukaryota</taxon>
        <taxon>Metazoa</taxon>
        <taxon>Ecdysozoa</taxon>
        <taxon>Arthropoda</taxon>
        <taxon>Hexapoda</taxon>
        <taxon>Insecta</taxon>
        <taxon>Pterygota</taxon>
        <taxon>Neoptera</taxon>
        <taxon>Endopterygota</taxon>
        <taxon>Diptera</taxon>
        <taxon>Nematocera</taxon>
        <taxon>Culicoidea</taxon>
        <taxon>Culicidae</taxon>
        <taxon>Culicinae</taxon>
        <taxon>Aedini</taxon>
        <taxon>Aedes</taxon>
        <taxon>Stegomyia</taxon>
    </lineage>
</organism>
<dbReference type="Gene3D" id="3.30.70.270">
    <property type="match status" value="2"/>
</dbReference>
<dbReference type="Gene3D" id="1.10.340.70">
    <property type="match status" value="1"/>
</dbReference>
<dbReference type="PANTHER" id="PTHR37984">
    <property type="entry name" value="PROTEIN CBG26694"/>
    <property type="match status" value="1"/>
</dbReference>
<dbReference type="PROSITE" id="PS50158">
    <property type="entry name" value="ZF_CCHC"/>
    <property type="match status" value="1"/>
</dbReference>
<sequence>MLETSRGSTFVNKISNTNDKSRWAQSYQVSDCSRCGNRPHKPEENCPAKNVKCHNCDAIGHFAKKCRGRIDKSGPEKRKSTDYQDHRRFKKPKINAVSANQLPESRAVKPEAHPQDSFIYAISDNHDELVWCKVGGVLIEMMIDSGSKYNIVDESTWQYIRNKNAFLKNVRPSSKQLSAYAQRESLSIICTFDAEITVVEGNGLSVDTTFYVVKGEQNLLGRVTSKQLGVLLIGLPSAVSPEEIQHISDNAIDKFPVIKGVKIRINIDETVNPVAQHVRRVPIALRQQVEDQLNRLLKLGIIEKVNGPSPWVSPVVIVIKDNGDVRLCIDMRRVNTAIRREYHMIPTLDDLLARLNGSMWFSRLDIKDAYHQVELHESSRHITTFITHLGMFRYTRLMFGICSASEHFQRIIEQLLSDCPNSFNFQDDIFIYGKTKAEHDAALQRVLHTLEAHNVVLNTKKCKFKVSETEFLGHDISQHGVKPTEDKIMAVQQFRSPRSAEEVRSFLGLVGYVGRFIPDLATKTFHLRQLTVTGQKFDWSSKHDIAFQNLKQAVCSAPVLGFFDNNRRTRVVADASPVGLGAVLLQFEDECDDKPIVISYASKSLSPTERRYCQTEKEALAIVWSVEKFKLFLLGRDFELETDHRPLTAIFKPTSQPPGRIERWVLRLQPFKFKIVYKPGKLNVADPLSRLSPTNDNEDIDKCDDKIYINAITDSVAVDVSEIKNAIDEDPELLIVKDALLTGDWANESVRDGAKKYTPFQNELALLEDYVIRGCRIVIPQNLRTRMLQLAHEGHPGETLMITRLRDRVWWPGMDEDARKTVKHCEGCRLVSRPSAPEPMRRRAMPNEPWIDVAMDFLGPLPSNVYLLVIVDYYSRYKEVCIMKRITSEETIKQIEPIFVRLGYPRTITLDNGRQFISTEFEDYCRTRNITLNHTAPYWPQANGEVERQNSSLLKRLKISHSLNRDWETDLLQYLMMYNTTAHSITGKAPSVLLQNRLIRSKIPTIGDIETAPPVSSEAQDRDTVLKHRGKEREDIRRHAKPSEVQEGDNVLLKNLVSTGKLTSTFGRTEYNVVERKGNRVTVFDPVSGGVLERNTAHVKKIPKHPNDEGTSSGVCDGTNSPVVGHDLEPVQTSRPSRSMSRPTWQRDYVVNQP</sequence>
<feature type="domain" description="CCHC-type" evidence="10">
    <location>
        <begin position="52"/>
        <end position="67"/>
    </location>
</feature>
<evidence type="ECO:0000259" key="11">
    <source>
        <dbReference type="PROSITE" id="PS50878"/>
    </source>
</evidence>
<dbReference type="InterPro" id="IPR021109">
    <property type="entry name" value="Peptidase_aspartic_dom_sf"/>
</dbReference>
<keyword evidence="14" id="KW-1185">Reference proteome</keyword>
<dbReference type="PROSITE" id="PS50878">
    <property type="entry name" value="RT_POL"/>
    <property type="match status" value="1"/>
</dbReference>
<evidence type="ECO:0000256" key="7">
    <source>
        <dbReference type="ARBA" id="ARBA00022918"/>
    </source>
</evidence>
<evidence type="ECO:0000313" key="13">
    <source>
        <dbReference type="EnsemblMetazoa" id="AALFPA23_025163.P37503"/>
    </source>
</evidence>
<protein>
    <recommendedName>
        <fullName evidence="1">RNA-directed DNA polymerase</fullName>
        <ecNumber evidence="1">2.7.7.49</ecNumber>
    </recommendedName>
</protein>
<dbReference type="EnsemblMetazoa" id="AALFPA23_025163.R37503">
    <property type="protein sequence ID" value="AALFPA23_025163.P37503"/>
    <property type="gene ID" value="AALFPA23_025163"/>
</dbReference>
<dbReference type="Gene3D" id="3.10.10.10">
    <property type="entry name" value="HIV Type 1 Reverse Transcriptase, subunit A, domain 1"/>
    <property type="match status" value="1"/>
</dbReference>
<dbReference type="PROSITE" id="PS50994">
    <property type="entry name" value="INTEGRASE"/>
    <property type="match status" value="1"/>
</dbReference>
<evidence type="ECO:0000259" key="10">
    <source>
        <dbReference type="PROSITE" id="PS50158"/>
    </source>
</evidence>
<dbReference type="Pfam" id="PF00665">
    <property type="entry name" value="rve"/>
    <property type="match status" value="1"/>
</dbReference>
<dbReference type="InterPro" id="IPR041373">
    <property type="entry name" value="RT_RNaseH"/>
</dbReference>
<feature type="domain" description="Integrase catalytic" evidence="12">
    <location>
        <begin position="842"/>
        <end position="998"/>
    </location>
</feature>
<dbReference type="RefSeq" id="XP_062704049.1">
    <property type="nucleotide sequence ID" value="XM_062848065.1"/>
</dbReference>
<dbReference type="CDD" id="cd09274">
    <property type="entry name" value="RNase_HI_RT_Ty3"/>
    <property type="match status" value="1"/>
</dbReference>
<dbReference type="GeneID" id="134286452"/>